<dbReference type="AlphaFoldDB" id="A0A061RU49"/>
<sequence>MSCTQGPQTYPLRFRIPLCLQLTFGAAEDGLPD</sequence>
<dbReference type="EMBL" id="GBEZ01009180">
    <property type="protein sequence ID" value="JAC76392.1"/>
    <property type="molecule type" value="Transcribed_RNA"/>
</dbReference>
<feature type="non-terminal residue" evidence="1">
    <location>
        <position position="33"/>
    </location>
</feature>
<evidence type="ECO:0000313" key="1">
    <source>
        <dbReference type="EMBL" id="JAC76392.1"/>
    </source>
</evidence>
<accession>A0A061RU49</accession>
<reference evidence="1" key="1">
    <citation type="submission" date="2014-05" db="EMBL/GenBank/DDBJ databases">
        <title>The transcriptome of the halophilic microalga Tetraselmis sp. GSL018 isolated from the Great Salt Lake, Utah.</title>
        <authorList>
            <person name="Jinkerson R.E."/>
            <person name="D'Adamo S."/>
            <person name="Posewitz M.C."/>
        </authorList>
    </citation>
    <scope>NUCLEOTIDE SEQUENCE</scope>
    <source>
        <strain evidence="1">GSL018</strain>
    </source>
</reference>
<organism evidence="1">
    <name type="scientific">Tetraselmis sp. GSL018</name>
    <dbReference type="NCBI Taxonomy" id="582737"/>
    <lineage>
        <taxon>Eukaryota</taxon>
        <taxon>Viridiplantae</taxon>
        <taxon>Chlorophyta</taxon>
        <taxon>core chlorophytes</taxon>
        <taxon>Chlorodendrophyceae</taxon>
        <taxon>Chlorodendrales</taxon>
        <taxon>Chlorodendraceae</taxon>
        <taxon>Tetraselmis</taxon>
    </lineage>
</organism>
<name>A0A061RU49_9CHLO</name>
<protein>
    <submittedName>
        <fullName evidence="1">Uncharacterized protein</fullName>
    </submittedName>
</protein>
<gene>
    <name evidence="1" type="ORF">TSPGSL018_20318</name>
</gene>
<proteinExistence type="predicted"/>